<reference evidence="7 8" key="1">
    <citation type="submission" date="2020-10" db="EMBL/GenBank/DDBJ databases">
        <title>ChiBAC.</title>
        <authorList>
            <person name="Zenner C."/>
            <person name="Hitch T.C.A."/>
            <person name="Clavel T."/>
        </authorList>
    </citation>
    <scope>NUCLEOTIDE SEQUENCE [LARGE SCALE GENOMIC DNA]</scope>
    <source>
        <strain evidence="7 8">DSM 108991</strain>
    </source>
</reference>
<dbReference type="Pfam" id="PF13558">
    <property type="entry name" value="SbcC_Walker_B"/>
    <property type="match status" value="1"/>
</dbReference>
<evidence type="ECO:0000256" key="4">
    <source>
        <dbReference type="SAM" id="Coils"/>
    </source>
</evidence>
<name>A0ABR9RIR2_9FIRM</name>
<dbReference type="RefSeq" id="WP_226394574.1">
    <property type="nucleotide sequence ID" value="NZ_JADCKL010000003.1"/>
</dbReference>
<evidence type="ECO:0000313" key="8">
    <source>
        <dbReference type="Proteomes" id="UP000758652"/>
    </source>
</evidence>
<organism evidence="7 8">
    <name type="scientific">Claveliimonas monacensis</name>
    <dbReference type="NCBI Taxonomy" id="2779351"/>
    <lineage>
        <taxon>Bacteria</taxon>
        <taxon>Bacillati</taxon>
        <taxon>Bacillota</taxon>
        <taxon>Clostridia</taxon>
        <taxon>Lachnospirales</taxon>
        <taxon>Lachnospiraceae</taxon>
        <taxon>Claveliimonas</taxon>
    </lineage>
</organism>
<dbReference type="Pfam" id="PF13476">
    <property type="entry name" value="AAA_23"/>
    <property type="match status" value="1"/>
</dbReference>
<evidence type="ECO:0000256" key="1">
    <source>
        <dbReference type="ARBA" id="ARBA00006930"/>
    </source>
</evidence>
<evidence type="ECO:0000256" key="5">
    <source>
        <dbReference type="SAM" id="MobiDB-lite"/>
    </source>
</evidence>
<dbReference type="Proteomes" id="UP000758652">
    <property type="component" value="Unassembled WGS sequence"/>
</dbReference>
<feature type="region of interest" description="Disordered" evidence="5">
    <location>
        <begin position="714"/>
        <end position="750"/>
    </location>
</feature>
<dbReference type="InterPro" id="IPR027417">
    <property type="entry name" value="P-loop_NTPase"/>
</dbReference>
<evidence type="ECO:0000256" key="3">
    <source>
        <dbReference type="ARBA" id="ARBA00013368"/>
    </source>
</evidence>
<feature type="compositionally biased region" description="Basic and acidic residues" evidence="5">
    <location>
        <begin position="498"/>
        <end position="523"/>
    </location>
</feature>
<sequence>MIPRRLVMSAFGSYAGREEIDFSQAGPGIFLVTGDTGAGKTTIFDAITYALYDQASGGRRDGRMMRSQYAAEDTPTFVEFSFQYKGQDYRIMRSPEYERASKRRGKDGERKRTLERSAVTLFLPDGTEYPGKKAETNRKIVEIIGLDAGQFTQTVMIAQGEFLKLLSARSDERKEIFSRIFQTDLYARMQQRLREEAGALGGQMKDMERQEDQEMARLFCPEEESLLGRLESAALPEERLEAVRLILQYGKSREEAAKRQIGELDKELEKVNRDLAVAQELNRRFDYLEEARKGRAALLENASAVEERQRRLERSREARLVCETFKKREEAGRQKALLEKGIRETAEKIRQAGQQKKELVKSQETALLEEQRCRKEYQVLIGQITQVTDQAARLAGSRAALQKWESQEEAAKDRKKSLEELRKRLPLLRKEETKRDICAQAFEKSRRDYQQAADAYLACNDAFLQAQAGILAKDLREGVACPVCGSFNHPAPAPLPDRAPDQAEVKAARKRRDEAEKEKDRRQQQLLEAGQHCAACLQGLLTEGKNVVGEAFSFEGEGPEPILDREETIRERELQECRRKKEESREQVRQWEELEKKRQSLTEEQAACYARQEEQQKKAALAGDRLRLLEQTVSQAEGEKKARQAQKEQAEAQEEALALEAQKALAVSSFETEDQCRGSLLTEEEKEELEKSQEAYRQKCIEADARVKTLEEQLEGKQPVETQGLTEQKAGLDERRQAAEQEQRRWYSKNENNKDVREHLKKIYEKNRKLKERCARLRLLDQTAGGSLPGRPKIDFESYVQRRYFQQIITFANRRLEAMTGGNFILRCRSMEQLGNRGSVGLDLDVYSLDTGKIRDVRTLSGGESFMAALAMALGMADVISRSAGGIQMKAMFVDEGFGSLDDYSREQAIGVLSELAGSDRMIGIISHVTELKESIDRQLVVTKTKKGSHVRWKH</sequence>
<gene>
    <name evidence="7" type="ORF">INF30_06130</name>
</gene>
<feature type="region of interest" description="Disordered" evidence="5">
    <location>
        <begin position="489"/>
        <end position="524"/>
    </location>
</feature>
<comment type="subunit">
    <text evidence="2">Heterodimer of SbcC and SbcD.</text>
</comment>
<keyword evidence="8" id="KW-1185">Reference proteome</keyword>
<feature type="region of interest" description="Disordered" evidence="5">
    <location>
        <begin position="632"/>
        <end position="653"/>
    </location>
</feature>
<feature type="compositionally biased region" description="Basic and acidic residues" evidence="5">
    <location>
        <begin position="637"/>
        <end position="650"/>
    </location>
</feature>
<evidence type="ECO:0000259" key="6">
    <source>
        <dbReference type="Pfam" id="PF13476"/>
    </source>
</evidence>
<dbReference type="InterPro" id="IPR038729">
    <property type="entry name" value="Rad50/SbcC_AAA"/>
</dbReference>
<evidence type="ECO:0000313" key="7">
    <source>
        <dbReference type="EMBL" id="MBE5062838.1"/>
    </source>
</evidence>
<dbReference type="PANTHER" id="PTHR32114:SF2">
    <property type="entry name" value="ABC TRANSPORTER ABCH.3"/>
    <property type="match status" value="1"/>
</dbReference>
<protein>
    <recommendedName>
        <fullName evidence="3">Nuclease SbcCD subunit C</fullName>
    </recommendedName>
</protein>
<feature type="domain" description="Rad50/SbcC-type AAA" evidence="6">
    <location>
        <begin position="5"/>
        <end position="267"/>
    </location>
</feature>
<dbReference type="EMBL" id="JADCKL010000003">
    <property type="protein sequence ID" value="MBE5062838.1"/>
    <property type="molecule type" value="Genomic_DNA"/>
</dbReference>
<dbReference type="PANTHER" id="PTHR32114">
    <property type="entry name" value="ABC TRANSPORTER ABCH.3"/>
    <property type="match status" value="1"/>
</dbReference>
<feature type="compositionally biased region" description="Basic and acidic residues" evidence="5">
    <location>
        <begin position="730"/>
        <end position="745"/>
    </location>
</feature>
<comment type="similarity">
    <text evidence="1">Belongs to the SMC family. SbcC subfamily.</text>
</comment>
<proteinExistence type="inferred from homology"/>
<dbReference type="SUPFAM" id="SSF52540">
    <property type="entry name" value="P-loop containing nucleoside triphosphate hydrolases"/>
    <property type="match status" value="2"/>
</dbReference>
<feature type="coiled-coil region" evidence="4">
    <location>
        <begin position="401"/>
        <end position="431"/>
    </location>
</feature>
<comment type="caution">
    <text evidence="7">The sequence shown here is derived from an EMBL/GenBank/DDBJ whole genome shotgun (WGS) entry which is preliminary data.</text>
</comment>
<evidence type="ECO:0000256" key="2">
    <source>
        <dbReference type="ARBA" id="ARBA00011322"/>
    </source>
</evidence>
<dbReference type="Gene3D" id="3.40.50.300">
    <property type="entry name" value="P-loop containing nucleotide triphosphate hydrolases"/>
    <property type="match status" value="2"/>
</dbReference>
<feature type="coiled-coil region" evidence="4">
    <location>
        <begin position="254"/>
        <end position="315"/>
    </location>
</feature>
<keyword evidence="4" id="KW-0175">Coiled coil</keyword>
<accession>A0ABR9RIR2</accession>